<reference evidence="1 2" key="1">
    <citation type="submission" date="2019-01" db="EMBL/GenBank/DDBJ databases">
        <title>Sequencing of cultivated peanut Arachis hypogaea provides insights into genome evolution and oil improvement.</title>
        <authorList>
            <person name="Chen X."/>
        </authorList>
    </citation>
    <scope>NUCLEOTIDE SEQUENCE [LARGE SCALE GENOMIC DNA]</scope>
    <source>
        <strain evidence="2">cv. Fuhuasheng</strain>
        <tissue evidence="1">Leaves</tissue>
    </source>
</reference>
<sequence>MRVAICSG</sequence>
<accession>A0A445C580</accession>
<dbReference type="EMBL" id="SDMP01000007">
    <property type="protein sequence ID" value="RYR46060.1"/>
    <property type="molecule type" value="Genomic_DNA"/>
</dbReference>
<organism evidence="1 2">
    <name type="scientific">Arachis hypogaea</name>
    <name type="common">Peanut</name>
    <dbReference type="NCBI Taxonomy" id="3818"/>
    <lineage>
        <taxon>Eukaryota</taxon>
        <taxon>Viridiplantae</taxon>
        <taxon>Streptophyta</taxon>
        <taxon>Embryophyta</taxon>
        <taxon>Tracheophyta</taxon>
        <taxon>Spermatophyta</taxon>
        <taxon>Magnoliopsida</taxon>
        <taxon>eudicotyledons</taxon>
        <taxon>Gunneridae</taxon>
        <taxon>Pentapetalae</taxon>
        <taxon>rosids</taxon>
        <taxon>fabids</taxon>
        <taxon>Fabales</taxon>
        <taxon>Fabaceae</taxon>
        <taxon>Papilionoideae</taxon>
        <taxon>50 kb inversion clade</taxon>
        <taxon>dalbergioids sensu lato</taxon>
        <taxon>Dalbergieae</taxon>
        <taxon>Pterocarpus clade</taxon>
        <taxon>Arachis</taxon>
    </lineage>
</organism>
<proteinExistence type="predicted"/>
<gene>
    <name evidence="1" type="ORF">Ahy_A07g031820</name>
</gene>
<comment type="caution">
    <text evidence="1">The sequence shown here is derived from an EMBL/GenBank/DDBJ whole genome shotgun (WGS) entry which is preliminary data.</text>
</comment>
<dbReference type="Proteomes" id="UP000289738">
    <property type="component" value="Chromosome A07"/>
</dbReference>
<protein>
    <submittedName>
        <fullName evidence="1">Uncharacterized protein</fullName>
    </submittedName>
</protein>
<evidence type="ECO:0000313" key="2">
    <source>
        <dbReference type="Proteomes" id="UP000289738"/>
    </source>
</evidence>
<name>A0A445C580_ARAHY</name>
<keyword evidence="2" id="KW-1185">Reference proteome</keyword>
<evidence type="ECO:0000313" key="1">
    <source>
        <dbReference type="EMBL" id="RYR46060.1"/>
    </source>
</evidence>